<protein>
    <submittedName>
        <fullName evidence="6">ABC transporter substrate-binding protein</fullName>
    </submittedName>
</protein>
<dbReference type="GO" id="GO:0042597">
    <property type="term" value="C:periplasmic space"/>
    <property type="evidence" value="ECO:0007669"/>
    <property type="project" value="UniProtKB-ARBA"/>
</dbReference>
<reference evidence="6 7" key="1">
    <citation type="submission" date="2019-11" db="EMBL/GenBank/DDBJ databases">
        <title>Whole genome sequence of Haloferax sp. MBLA0078.</title>
        <authorList>
            <person name="Seo M.-J."/>
            <person name="Cho E.-S."/>
        </authorList>
    </citation>
    <scope>NUCLEOTIDE SEQUENCE [LARGE SCALE GENOMIC DNA]</scope>
    <source>
        <strain evidence="6 7">MBLA0078</strain>
    </source>
</reference>
<comment type="similarity">
    <text evidence="1">Belongs to the bacterial solute-binding protein 5 family.</text>
</comment>
<evidence type="ECO:0000256" key="1">
    <source>
        <dbReference type="ARBA" id="ARBA00005695"/>
    </source>
</evidence>
<feature type="compositionally biased region" description="Polar residues" evidence="4">
    <location>
        <begin position="8"/>
        <end position="22"/>
    </location>
</feature>
<dbReference type="PANTHER" id="PTHR30290:SF9">
    <property type="entry name" value="OLIGOPEPTIDE-BINDING PROTEIN APPA"/>
    <property type="match status" value="1"/>
</dbReference>
<dbReference type="Pfam" id="PF00496">
    <property type="entry name" value="SBP_bac_5"/>
    <property type="match status" value="1"/>
</dbReference>
<dbReference type="SUPFAM" id="SSF53850">
    <property type="entry name" value="Periplasmic binding protein-like II"/>
    <property type="match status" value="1"/>
</dbReference>
<dbReference type="CDD" id="cd08512">
    <property type="entry name" value="PBP2_NikA_DppA_OppA_like_7"/>
    <property type="match status" value="1"/>
</dbReference>
<name>A0A6A8G746_9EURY</name>
<keyword evidence="3" id="KW-0732">Signal</keyword>
<evidence type="ECO:0000313" key="6">
    <source>
        <dbReference type="EMBL" id="MRW96924.1"/>
    </source>
</evidence>
<keyword evidence="7" id="KW-1185">Reference proteome</keyword>
<dbReference type="Gene3D" id="3.10.105.10">
    <property type="entry name" value="Dipeptide-binding Protein, Domain 3"/>
    <property type="match status" value="1"/>
</dbReference>
<dbReference type="GO" id="GO:0015833">
    <property type="term" value="P:peptide transport"/>
    <property type="evidence" value="ECO:0007669"/>
    <property type="project" value="TreeGrafter"/>
</dbReference>
<keyword evidence="2" id="KW-0813">Transport</keyword>
<dbReference type="AlphaFoldDB" id="A0A6A8G746"/>
<dbReference type="Gene3D" id="3.90.76.10">
    <property type="entry name" value="Dipeptide-binding Protein, Domain 1"/>
    <property type="match status" value="1"/>
</dbReference>
<evidence type="ECO:0000256" key="4">
    <source>
        <dbReference type="SAM" id="MobiDB-lite"/>
    </source>
</evidence>
<dbReference type="EMBL" id="WKJQ01000001">
    <property type="protein sequence ID" value="MRW96924.1"/>
    <property type="molecule type" value="Genomic_DNA"/>
</dbReference>
<accession>A0A6A8G746</accession>
<evidence type="ECO:0000313" key="7">
    <source>
        <dbReference type="Proteomes" id="UP000443423"/>
    </source>
</evidence>
<dbReference type="RefSeq" id="WP_151111771.1">
    <property type="nucleotide sequence ID" value="NZ_WKJQ01000001.1"/>
</dbReference>
<sequence length="583" mass="64746">MSREEYTQNDTRSGSKLGNVSDQFEDSNSRRTFLKALGVTGIAGLAGCTGGGESYDGEENGDETTASSGGGETETEGSDDGTAGSSTLRMSATQRFGTVDPAKGTDYTQVLALVNLYDPLVFPDTEGNLKPHLAEDWTVSDDNKTYTFTLREGVTFHSGNPVRAEDVKFSAERFLDINQGYSSLLGNVLSKENVTVEDDRTVSFTLDRVHSPFLATLVLLFVVDKKAVMDNAADGDFGDRGDYAQDYLNNNDAGSGPYELAGFERQAQISFSRYTDYWQPFKDGAYDNVVVKIITKDPTVRSLMKTGELDVSSQYQSEETYQALAKEDDIRVDSIPTVTMFYFKINTQKSPTDDPAVREAMAYGFDYETARNQIAPGSLPAQGPLAPSFGVHNDDIVQPTYDPEKAKQILADAGYEEGDITVQNTYVKDFGLEEKMGLLFQQNMDEIGINVELNPQTWGTMTELATSVEKTPHVNQVFYGPVYPSPDTVFYNQYHSGTASTWMSMEHLEDSKVDSLIDEARSTVDPDTRGQLYADLQDHLANLYPDLFIFVQSKKHAFAEDVQGYTFRPSMSFDYWFPDFYQE</sequence>
<dbReference type="GO" id="GO:0043190">
    <property type="term" value="C:ATP-binding cassette (ABC) transporter complex"/>
    <property type="evidence" value="ECO:0007669"/>
    <property type="project" value="InterPro"/>
</dbReference>
<dbReference type="PANTHER" id="PTHR30290">
    <property type="entry name" value="PERIPLASMIC BINDING COMPONENT OF ABC TRANSPORTER"/>
    <property type="match status" value="1"/>
</dbReference>
<evidence type="ECO:0000256" key="2">
    <source>
        <dbReference type="ARBA" id="ARBA00022448"/>
    </source>
</evidence>
<dbReference type="GO" id="GO:1904680">
    <property type="term" value="F:peptide transmembrane transporter activity"/>
    <property type="evidence" value="ECO:0007669"/>
    <property type="project" value="TreeGrafter"/>
</dbReference>
<organism evidence="6 7">
    <name type="scientific">Haloferax marinum</name>
    <dbReference type="NCBI Taxonomy" id="2666143"/>
    <lineage>
        <taxon>Archaea</taxon>
        <taxon>Methanobacteriati</taxon>
        <taxon>Methanobacteriota</taxon>
        <taxon>Stenosarchaea group</taxon>
        <taxon>Halobacteria</taxon>
        <taxon>Halobacteriales</taxon>
        <taxon>Haloferacaceae</taxon>
        <taxon>Haloferax</taxon>
    </lineage>
</organism>
<proteinExistence type="inferred from homology"/>
<evidence type="ECO:0000259" key="5">
    <source>
        <dbReference type="Pfam" id="PF00496"/>
    </source>
</evidence>
<evidence type="ECO:0000256" key="3">
    <source>
        <dbReference type="ARBA" id="ARBA00022729"/>
    </source>
</evidence>
<feature type="domain" description="Solute-binding protein family 5" evidence="5">
    <location>
        <begin position="129"/>
        <end position="499"/>
    </location>
</feature>
<comment type="caution">
    <text evidence="6">The sequence shown here is derived from an EMBL/GenBank/DDBJ whole genome shotgun (WGS) entry which is preliminary data.</text>
</comment>
<gene>
    <name evidence="6" type="ORF">GJR99_10115</name>
</gene>
<dbReference type="InterPro" id="IPR030678">
    <property type="entry name" value="Peptide/Ni-bd"/>
</dbReference>
<dbReference type="Gene3D" id="3.40.190.10">
    <property type="entry name" value="Periplasmic binding protein-like II"/>
    <property type="match status" value="1"/>
</dbReference>
<dbReference type="PIRSF" id="PIRSF002741">
    <property type="entry name" value="MppA"/>
    <property type="match status" value="1"/>
</dbReference>
<dbReference type="Proteomes" id="UP000443423">
    <property type="component" value="Unassembled WGS sequence"/>
</dbReference>
<feature type="region of interest" description="Disordered" evidence="4">
    <location>
        <begin position="50"/>
        <end position="86"/>
    </location>
</feature>
<dbReference type="InterPro" id="IPR039424">
    <property type="entry name" value="SBP_5"/>
</dbReference>
<dbReference type="InterPro" id="IPR000914">
    <property type="entry name" value="SBP_5_dom"/>
</dbReference>
<dbReference type="OrthoDB" id="37176at2157"/>
<feature type="region of interest" description="Disordered" evidence="4">
    <location>
        <begin position="1"/>
        <end position="26"/>
    </location>
</feature>